<dbReference type="PANTHER" id="PTHR36933">
    <property type="entry name" value="SLL0788 PROTEIN"/>
    <property type="match status" value="1"/>
</dbReference>
<dbReference type="EMBL" id="RSCK01000088">
    <property type="protein sequence ID" value="RUT04187.1"/>
    <property type="molecule type" value="Genomic_DNA"/>
</dbReference>
<keyword evidence="4" id="KW-1185">Reference proteome</keyword>
<dbReference type="AlphaFoldDB" id="A0AB37UBB6"/>
<dbReference type="InterPro" id="IPR005183">
    <property type="entry name" value="DUF305_CopM-like"/>
</dbReference>
<evidence type="ECO:0000259" key="2">
    <source>
        <dbReference type="Pfam" id="PF03713"/>
    </source>
</evidence>
<dbReference type="Gene3D" id="1.20.1260.10">
    <property type="match status" value="1"/>
</dbReference>
<feature type="region of interest" description="Disordered" evidence="1">
    <location>
        <begin position="199"/>
        <end position="220"/>
    </location>
</feature>
<sequence length="220" mass="24695">MFFNSNTQQNWAAKFTTHLLVAMTLTFGTLVATKIPAKADAPAPRNRLTILEIRLLRDLIDGHNFAVQMAQVCVEKASRNELRSLCEQVIEAQQQEIQTMRSWLSNWYGINYQPTANNFGRNVVKQLESLNGSEFEIEFMKTLTSHHWGAIEFAGEIIDRAYHNEFIELASNVVIQQAGEITQLRSMLSKNYGIQYNGATPAGSSSMEPEPSLLAPGTSR</sequence>
<reference evidence="3 4" key="1">
    <citation type="journal article" date="2019" name="Genome Biol. Evol.">
        <title>Day and night: Metabolic profiles and evolutionary relationships of six axenic non-marine cyanobacteria.</title>
        <authorList>
            <person name="Will S.E."/>
            <person name="Henke P."/>
            <person name="Boedeker C."/>
            <person name="Huang S."/>
            <person name="Brinkmann H."/>
            <person name="Rohde M."/>
            <person name="Jarek M."/>
            <person name="Friedl T."/>
            <person name="Seufert S."/>
            <person name="Schumacher M."/>
            <person name="Overmann J."/>
            <person name="Neumann-Schaal M."/>
            <person name="Petersen J."/>
        </authorList>
    </citation>
    <scope>NUCLEOTIDE SEQUENCE [LARGE SCALE GENOMIC DNA]</scope>
    <source>
        <strain evidence="3 4">SAG 39.79</strain>
    </source>
</reference>
<accession>A0AB37UBB6</accession>
<evidence type="ECO:0000256" key="1">
    <source>
        <dbReference type="SAM" id="MobiDB-lite"/>
    </source>
</evidence>
<proteinExistence type="predicted"/>
<dbReference type="Proteomes" id="UP000282574">
    <property type="component" value="Unassembled WGS sequence"/>
</dbReference>
<name>A0AB37UBB6_9CYAN</name>
<feature type="domain" description="DUF305" evidence="2">
    <location>
        <begin position="55"/>
        <end position="188"/>
    </location>
</feature>
<evidence type="ECO:0000313" key="4">
    <source>
        <dbReference type="Proteomes" id="UP000282574"/>
    </source>
</evidence>
<protein>
    <recommendedName>
        <fullName evidence="2">DUF305 domain-containing protein</fullName>
    </recommendedName>
</protein>
<evidence type="ECO:0000313" key="3">
    <source>
        <dbReference type="EMBL" id="RUT04187.1"/>
    </source>
</evidence>
<dbReference type="PANTHER" id="PTHR36933:SF1">
    <property type="entry name" value="SLL0788 PROTEIN"/>
    <property type="match status" value="1"/>
</dbReference>
<gene>
    <name evidence="3" type="ORF">DSM107010_58240</name>
</gene>
<organism evidence="3 4">
    <name type="scientific">Chroococcidiopsis cubana SAG 39.79</name>
    <dbReference type="NCBI Taxonomy" id="388085"/>
    <lineage>
        <taxon>Bacteria</taxon>
        <taxon>Bacillati</taxon>
        <taxon>Cyanobacteriota</taxon>
        <taxon>Cyanophyceae</taxon>
        <taxon>Chroococcidiopsidales</taxon>
        <taxon>Chroococcidiopsidaceae</taxon>
        <taxon>Chroococcidiopsis</taxon>
    </lineage>
</organism>
<dbReference type="Pfam" id="PF03713">
    <property type="entry name" value="DUF305"/>
    <property type="match status" value="1"/>
</dbReference>
<dbReference type="RefSeq" id="WP_127024626.1">
    <property type="nucleotide sequence ID" value="NZ_JAVKZF010000005.1"/>
</dbReference>
<dbReference type="InterPro" id="IPR012347">
    <property type="entry name" value="Ferritin-like"/>
</dbReference>
<comment type="caution">
    <text evidence="3">The sequence shown here is derived from an EMBL/GenBank/DDBJ whole genome shotgun (WGS) entry which is preliminary data.</text>
</comment>